<feature type="region of interest" description="Disordered" evidence="1">
    <location>
        <begin position="795"/>
        <end position="826"/>
    </location>
</feature>
<name>A0A1Y1XF75_9FUNG</name>
<evidence type="ECO:0000313" key="4">
    <source>
        <dbReference type="Proteomes" id="UP000193944"/>
    </source>
</evidence>
<dbReference type="Pfam" id="PF03370">
    <property type="entry name" value="CBM_21"/>
    <property type="match status" value="1"/>
</dbReference>
<evidence type="ECO:0000256" key="1">
    <source>
        <dbReference type="SAM" id="MobiDB-lite"/>
    </source>
</evidence>
<dbReference type="GO" id="GO:2001069">
    <property type="term" value="F:glycogen binding"/>
    <property type="evidence" value="ECO:0007669"/>
    <property type="project" value="TreeGrafter"/>
</dbReference>
<feature type="domain" description="CBM21" evidence="2">
    <location>
        <begin position="294"/>
        <end position="419"/>
    </location>
</feature>
<evidence type="ECO:0000259" key="2">
    <source>
        <dbReference type="PROSITE" id="PS51159"/>
    </source>
</evidence>
<dbReference type="GO" id="GO:0000164">
    <property type="term" value="C:protein phosphatase type 1 complex"/>
    <property type="evidence" value="ECO:0007669"/>
    <property type="project" value="TreeGrafter"/>
</dbReference>
<dbReference type="OrthoDB" id="1881at2759"/>
<dbReference type="GO" id="GO:0005979">
    <property type="term" value="P:regulation of glycogen biosynthetic process"/>
    <property type="evidence" value="ECO:0007669"/>
    <property type="project" value="TreeGrafter"/>
</dbReference>
<comment type="caution">
    <text evidence="3">The sequence shown here is derived from an EMBL/GenBank/DDBJ whole genome shotgun (WGS) entry which is preliminary data.</text>
</comment>
<dbReference type="PROSITE" id="PS51159">
    <property type="entry name" value="CBM21"/>
    <property type="match status" value="1"/>
</dbReference>
<organism evidence="3 4">
    <name type="scientific">Anaeromyces robustus</name>
    <dbReference type="NCBI Taxonomy" id="1754192"/>
    <lineage>
        <taxon>Eukaryota</taxon>
        <taxon>Fungi</taxon>
        <taxon>Fungi incertae sedis</taxon>
        <taxon>Chytridiomycota</taxon>
        <taxon>Chytridiomycota incertae sedis</taxon>
        <taxon>Neocallimastigomycetes</taxon>
        <taxon>Neocallimastigales</taxon>
        <taxon>Neocallimastigaceae</taxon>
        <taxon>Anaeromyces</taxon>
    </lineage>
</organism>
<dbReference type="Gene3D" id="2.60.40.2440">
    <property type="entry name" value="Carbohydrate binding type-21 domain"/>
    <property type="match status" value="1"/>
</dbReference>
<feature type="compositionally biased region" description="Basic and acidic residues" evidence="1">
    <location>
        <begin position="742"/>
        <end position="754"/>
    </location>
</feature>
<dbReference type="STRING" id="1754192.A0A1Y1XF75"/>
<dbReference type="InterPro" id="IPR050782">
    <property type="entry name" value="PP1_regulatory_subunit_3"/>
</dbReference>
<reference evidence="3 4" key="2">
    <citation type="submission" date="2016-08" db="EMBL/GenBank/DDBJ databases">
        <title>Pervasive Adenine N6-methylation of Active Genes in Fungi.</title>
        <authorList>
            <consortium name="DOE Joint Genome Institute"/>
            <person name="Mondo S.J."/>
            <person name="Dannebaum R.O."/>
            <person name="Kuo R.C."/>
            <person name="Labutti K."/>
            <person name="Haridas S."/>
            <person name="Kuo A."/>
            <person name="Salamov A."/>
            <person name="Ahrendt S.R."/>
            <person name="Lipzen A."/>
            <person name="Sullivan W."/>
            <person name="Andreopoulos W.B."/>
            <person name="Clum A."/>
            <person name="Lindquist E."/>
            <person name="Daum C."/>
            <person name="Ramamoorthy G.K."/>
            <person name="Gryganskyi A."/>
            <person name="Culley D."/>
            <person name="Magnuson J.K."/>
            <person name="James T.Y."/>
            <person name="O'Malley M.A."/>
            <person name="Stajich J.E."/>
            <person name="Spatafora J.W."/>
            <person name="Visel A."/>
            <person name="Grigoriev I.V."/>
        </authorList>
    </citation>
    <scope>NUCLEOTIDE SEQUENCE [LARGE SCALE GENOMIC DNA]</scope>
    <source>
        <strain evidence="3 4">S4</strain>
    </source>
</reference>
<reference evidence="3 4" key="1">
    <citation type="submission" date="2016-08" db="EMBL/GenBank/DDBJ databases">
        <title>A Parts List for Fungal Cellulosomes Revealed by Comparative Genomics.</title>
        <authorList>
            <consortium name="DOE Joint Genome Institute"/>
            <person name="Haitjema C.H."/>
            <person name="Gilmore S.P."/>
            <person name="Henske J.K."/>
            <person name="Solomon K.V."/>
            <person name="De Groot R."/>
            <person name="Kuo A."/>
            <person name="Mondo S.J."/>
            <person name="Salamov A.A."/>
            <person name="Labutti K."/>
            <person name="Zhao Z."/>
            <person name="Chiniquy J."/>
            <person name="Barry K."/>
            <person name="Brewer H.M."/>
            <person name="Purvine S.O."/>
            <person name="Wright A.T."/>
            <person name="Boxma B."/>
            <person name="Van Alen T."/>
            <person name="Hackstein J.H."/>
            <person name="Baker S.E."/>
            <person name="Grigoriev I.V."/>
            <person name="O'Malley M.A."/>
        </authorList>
    </citation>
    <scope>NUCLEOTIDE SEQUENCE [LARGE SCALE GENOMIC DNA]</scope>
    <source>
        <strain evidence="3 4">S4</strain>
    </source>
</reference>
<dbReference type="PANTHER" id="PTHR12307">
    <property type="entry name" value="PROTEIN PHOSPHATASE 1 REGULATORY SUBUNIT"/>
    <property type="match status" value="1"/>
</dbReference>
<dbReference type="InterPro" id="IPR038175">
    <property type="entry name" value="CBM21_dom_sf"/>
</dbReference>
<feature type="compositionally biased region" description="Low complexity" evidence="1">
    <location>
        <begin position="210"/>
        <end position="225"/>
    </location>
</feature>
<keyword evidence="4" id="KW-1185">Reference proteome</keyword>
<feature type="compositionally biased region" description="Pro residues" evidence="1">
    <location>
        <begin position="811"/>
        <end position="821"/>
    </location>
</feature>
<feature type="compositionally biased region" description="Acidic residues" evidence="1">
    <location>
        <begin position="620"/>
        <end position="636"/>
    </location>
</feature>
<feature type="region of interest" description="Disordered" evidence="1">
    <location>
        <begin position="604"/>
        <end position="636"/>
    </location>
</feature>
<sequence length="839" mass="96448">MYINKSKNIQISTQNSLNFYDSSLENSFIGSIDLFKLNNNFNTTLKNQIEKSITIDENLRRKDSAIELEDIKNSYSDSEFVEFEKSENSKRHHHENQQKVEFIVDDENCSSSDSEEESTDESILNENTDIFNIEIDQIKNKQKSTFISSFSSPYHHNLPTIKTNQKFGNYINNLKNSPTKYNGLDILKSILKKNKDTIYSKDETNVIINNNNNNSNSFSQGNVSSDLQQKGKKKKRVHFKDENEECPFKKFDCPSNITNLPIYIVDSQLEPFLEAKLIKLKGFPSKKKVNLPWNKNVILESVGLIDDEEQEHDILRLIIQVRNLAYEKSVKVHLTFDNWKTVEIKEAKYKSSMTSEENSFISSTTSFDNKCPINIDKFILDIDTNCDGESVCYLQFAIQYQVNYQEFWDNNNGNNYSLKVDRTVRIPAKEIKSHPYCEGPVVRYKLKPGYHYPLFKNKIKISEHPSADIPENTSTSTSTTTSSSSSPILSNDIFKIADDKEITTTTTNTNINTTTTTTISTNLTSSSSSSSISCIFNKNNEFDNSLNNNQLNDLEEMININNMENQQLKFEKDDLSFSSSPLSIEKNSIENNLIIRTSSPIFEEEKKGEEENENVNVNENENENETNIENENDIENNIENENENETNIENENDIENNIENENDIENENEDSDDSLLDNTFKLPKHENWFKEAPSCLQFCTSPKKLYHHSNNFKYLNHYQYYQHSISKSLFNSTLQDMTTLTEKKKAEEEKENKKKLNSKYSFSTHLPSSSSKYMSNNTYGNYQSLYHIYHHPPQQCTSTPSSTTTNSLSPSPSPLSSPSPSPSHTSTSNVNIIDILFYI</sequence>
<feature type="compositionally biased region" description="Polar residues" evidence="1">
    <location>
        <begin position="758"/>
        <end position="770"/>
    </location>
</feature>
<dbReference type="PANTHER" id="PTHR12307:SF36">
    <property type="entry name" value="GLYCOGEN-BINDING SUBUNIT 76A"/>
    <property type="match status" value="1"/>
</dbReference>
<feature type="region of interest" description="Disordered" evidence="1">
    <location>
        <begin position="210"/>
        <end position="233"/>
    </location>
</feature>
<dbReference type="Proteomes" id="UP000193944">
    <property type="component" value="Unassembled WGS sequence"/>
</dbReference>
<dbReference type="AlphaFoldDB" id="A0A1Y1XF75"/>
<feature type="region of interest" description="Disordered" evidence="1">
    <location>
        <begin position="465"/>
        <end position="486"/>
    </location>
</feature>
<feature type="compositionally biased region" description="Low complexity" evidence="1">
    <location>
        <begin position="473"/>
        <end position="486"/>
    </location>
</feature>
<dbReference type="InterPro" id="IPR005036">
    <property type="entry name" value="CBM21_dom"/>
</dbReference>
<proteinExistence type="predicted"/>
<dbReference type="EMBL" id="MCFG01000053">
    <property type="protein sequence ID" value="ORX84395.1"/>
    <property type="molecule type" value="Genomic_DNA"/>
</dbReference>
<feature type="compositionally biased region" description="Low complexity" evidence="1">
    <location>
        <begin position="797"/>
        <end position="810"/>
    </location>
</feature>
<evidence type="ECO:0000313" key="3">
    <source>
        <dbReference type="EMBL" id="ORX84395.1"/>
    </source>
</evidence>
<dbReference type="GO" id="GO:0008157">
    <property type="term" value="F:protein phosphatase 1 binding"/>
    <property type="evidence" value="ECO:0007669"/>
    <property type="project" value="TreeGrafter"/>
</dbReference>
<feature type="region of interest" description="Disordered" evidence="1">
    <location>
        <begin position="85"/>
        <end position="122"/>
    </location>
</feature>
<feature type="compositionally biased region" description="Acidic residues" evidence="1">
    <location>
        <begin position="103"/>
        <end position="120"/>
    </location>
</feature>
<feature type="region of interest" description="Disordered" evidence="1">
    <location>
        <begin position="742"/>
        <end position="770"/>
    </location>
</feature>
<protein>
    <recommendedName>
        <fullName evidence="2">CBM21 domain-containing protein</fullName>
    </recommendedName>
</protein>
<gene>
    <name evidence="3" type="ORF">BCR32DRAFT_242634</name>
</gene>
<accession>A0A1Y1XF75</accession>